<keyword evidence="1" id="KW-0472">Membrane</keyword>
<gene>
    <name evidence="2" type="ORF">MSBRW_2402</name>
</gene>
<protein>
    <submittedName>
        <fullName evidence="2">DUF378 domain-containing protein</fullName>
    </submittedName>
</protein>
<feature type="transmembrane region" description="Helical" evidence="1">
    <location>
        <begin position="48"/>
        <end position="66"/>
    </location>
</feature>
<keyword evidence="1" id="KW-1133">Transmembrane helix</keyword>
<dbReference type="GeneID" id="24823948"/>
<dbReference type="Proteomes" id="UP000033038">
    <property type="component" value="Chromosome"/>
</dbReference>
<name>A0A0E3QNH1_METBA</name>
<evidence type="ECO:0000256" key="1">
    <source>
        <dbReference type="SAM" id="Phobius"/>
    </source>
</evidence>
<dbReference type="KEGG" id="mbw:MSBRW_2402"/>
<evidence type="ECO:0000313" key="3">
    <source>
        <dbReference type="Proteomes" id="UP000033038"/>
    </source>
</evidence>
<dbReference type="EMBL" id="CP009526">
    <property type="protein sequence ID" value="AKB51655.1"/>
    <property type="molecule type" value="Genomic_DNA"/>
</dbReference>
<dbReference type="AlphaFoldDB" id="A0A0E3QNH1"/>
<feature type="transmembrane region" description="Helical" evidence="1">
    <location>
        <begin position="20"/>
        <end position="42"/>
    </location>
</feature>
<keyword evidence="1" id="KW-0812">Transmembrane</keyword>
<dbReference type="RefSeq" id="WP_011307311.1">
    <property type="nucleotide sequence ID" value="NZ_CP009526.1"/>
</dbReference>
<reference evidence="2 3" key="1">
    <citation type="submission" date="2014-07" db="EMBL/GenBank/DDBJ databases">
        <title>Methanogenic archaea and the global carbon cycle.</title>
        <authorList>
            <person name="Henriksen J.R."/>
            <person name="Luke J."/>
            <person name="Reinhart S."/>
            <person name="Benedict M.N."/>
            <person name="Youngblut N.D."/>
            <person name="Metcalf M.E."/>
            <person name="Whitaker R.J."/>
            <person name="Metcalf W.W."/>
        </authorList>
    </citation>
    <scope>NUCLEOTIDE SEQUENCE [LARGE SCALE GENOMIC DNA]</scope>
    <source>
        <strain evidence="2 3">Wiesmoor</strain>
    </source>
</reference>
<sequence length="96" mass="10752">MSKMHRMLVDNTLYIPAKLLTIIGALNWGLVGLLNFNLVAAIFGKKSILSRLVYILVGLAGVYLVIKYKATYLAKREAKTGKRQYSGKQYSWSGIQ</sequence>
<accession>A0A0E3QNH1</accession>
<proteinExistence type="predicted"/>
<evidence type="ECO:0000313" key="2">
    <source>
        <dbReference type="EMBL" id="AKB51655.1"/>
    </source>
</evidence>
<dbReference type="InterPro" id="IPR007211">
    <property type="entry name" value="DUF378"/>
</dbReference>
<dbReference type="PANTHER" id="PTHR37304:SF1">
    <property type="entry name" value="MEMBRANE PROTEIN"/>
    <property type="match status" value="1"/>
</dbReference>
<dbReference type="PANTHER" id="PTHR37304">
    <property type="entry name" value="MEMBRANE PROTEIN-RELATED"/>
    <property type="match status" value="1"/>
</dbReference>
<dbReference type="HOGENOM" id="CLU_2327281_0_0_2"/>
<dbReference type="PATRIC" id="fig|1434109.4.peg.3103"/>
<dbReference type="Pfam" id="PF04070">
    <property type="entry name" value="DUF378"/>
    <property type="match status" value="1"/>
</dbReference>
<organism evidence="2 3">
    <name type="scientific">Methanosarcina barkeri str. Wiesmoor</name>
    <dbReference type="NCBI Taxonomy" id="1434109"/>
    <lineage>
        <taxon>Archaea</taxon>
        <taxon>Methanobacteriati</taxon>
        <taxon>Methanobacteriota</taxon>
        <taxon>Stenosarchaea group</taxon>
        <taxon>Methanomicrobia</taxon>
        <taxon>Methanosarcinales</taxon>
        <taxon>Methanosarcinaceae</taxon>
        <taxon>Methanosarcina</taxon>
    </lineage>
</organism>